<evidence type="ECO:0000256" key="4">
    <source>
        <dbReference type="ARBA" id="ARBA00023235"/>
    </source>
</evidence>
<dbReference type="InterPro" id="IPR036588">
    <property type="entry name" value="CobH/CbiC_sf"/>
</dbReference>
<sequence length="528" mass="55904">MTPLFDTHLVVDWSARNAPSPARPTMDAIWIGIVRDGVAEDPVYCRTRHAAVAWLSEFLAGEVAQNRRVLAGFDFPFGYPRGVARRICGSDAALDLWDWFAGQVVDGPDNVSNRFEVAGRINDLYAGTGPFWGRPETAPVPSIPIRANAREGGDHPPERRIADARAKGAKTVWQLAYSGSVGSQVILGLPALAALRSDPRLAGHVAVWPFETGLAVPEARIVLAEVYPSLLQAQAHAAGDEVLDRAQVRVTASALAGLDRSGGLGALFEATADLSAEERETVAREEAWILGLGHETALVSAAGGESPPAQPRPYLRTMRYEKDPAAIYAQSFATVRGEARLERFDEGMARMAVRLIHACGMVEIADRLAYSPLAFDAGRVALLNGAPVICDCEMAGAGVIRRYLPADNEVIVTLNDPRVPAIAAGIGNTRSAAATELWVDRLEGAVVAIGNAPTALFHLLELLDQGAPKPAVILGFPVGFVGAAESKAELAANPRGCDFVALRGRRGGSAMASAAVNALAAGLPEEKV</sequence>
<keyword evidence="4" id="KW-0413">Isomerase</keyword>
<evidence type="ECO:0000256" key="1">
    <source>
        <dbReference type="ARBA" id="ARBA00004953"/>
    </source>
</evidence>
<keyword evidence="7" id="KW-1185">Reference proteome</keyword>
<dbReference type="Pfam" id="PF02570">
    <property type="entry name" value="CbiC"/>
    <property type="match status" value="1"/>
</dbReference>
<name>A0A917SXS4_9RHOB</name>
<dbReference type="NCBIfam" id="NF006136">
    <property type="entry name" value="PRK08285.1"/>
    <property type="match status" value="1"/>
</dbReference>
<evidence type="ECO:0000313" key="7">
    <source>
        <dbReference type="Proteomes" id="UP000649829"/>
    </source>
</evidence>
<proteinExistence type="inferred from homology"/>
<dbReference type="PANTHER" id="PTHR43588">
    <property type="entry name" value="COBALT-PRECORRIN-8 METHYLMUTASE"/>
    <property type="match status" value="1"/>
</dbReference>
<reference evidence="6" key="1">
    <citation type="journal article" date="2014" name="Int. J. Syst. Evol. Microbiol.">
        <title>Complete genome sequence of Corynebacterium casei LMG S-19264T (=DSM 44701T), isolated from a smear-ripened cheese.</title>
        <authorList>
            <consortium name="US DOE Joint Genome Institute (JGI-PGF)"/>
            <person name="Walter F."/>
            <person name="Albersmeier A."/>
            <person name="Kalinowski J."/>
            <person name="Ruckert C."/>
        </authorList>
    </citation>
    <scope>NUCLEOTIDE SEQUENCE</scope>
    <source>
        <strain evidence="6">CGMCC 1.6293</strain>
    </source>
</reference>
<dbReference type="Proteomes" id="UP000649829">
    <property type="component" value="Unassembled WGS sequence"/>
</dbReference>
<keyword evidence="3" id="KW-0169">Cobalamin biosynthesis</keyword>
<gene>
    <name evidence="6" type="ORF">GCM10011534_24280</name>
</gene>
<evidence type="ECO:0000259" key="5">
    <source>
        <dbReference type="Pfam" id="PF02570"/>
    </source>
</evidence>
<dbReference type="SUPFAM" id="SSF63965">
    <property type="entry name" value="Precorrin-8X methylmutase CbiC/CobH"/>
    <property type="match status" value="1"/>
</dbReference>
<dbReference type="AlphaFoldDB" id="A0A917SXS4"/>
<dbReference type="Gene3D" id="3.40.50.10230">
    <property type="entry name" value="Cobalamin biosynthesis CobH/CbiC, precorrin-8X methylmutase"/>
    <property type="match status" value="1"/>
</dbReference>
<dbReference type="PANTHER" id="PTHR43588:SF1">
    <property type="entry name" value="COBALT-PRECORRIN-8 METHYLMUTASE"/>
    <property type="match status" value="1"/>
</dbReference>
<organism evidence="6 7">
    <name type="scientific">Pseudooceanicola nanhaiensis</name>
    <dbReference type="NCBI Taxonomy" id="375761"/>
    <lineage>
        <taxon>Bacteria</taxon>
        <taxon>Pseudomonadati</taxon>
        <taxon>Pseudomonadota</taxon>
        <taxon>Alphaproteobacteria</taxon>
        <taxon>Rhodobacterales</taxon>
        <taxon>Paracoccaceae</taxon>
        <taxon>Pseudooceanicola</taxon>
    </lineage>
</organism>
<evidence type="ECO:0000256" key="2">
    <source>
        <dbReference type="ARBA" id="ARBA00009774"/>
    </source>
</evidence>
<reference evidence="6" key="2">
    <citation type="submission" date="2020-09" db="EMBL/GenBank/DDBJ databases">
        <authorList>
            <person name="Sun Q."/>
            <person name="Zhou Y."/>
        </authorList>
    </citation>
    <scope>NUCLEOTIDE SEQUENCE</scope>
    <source>
        <strain evidence="6">CGMCC 1.6293</strain>
    </source>
</reference>
<comment type="pathway">
    <text evidence="1">Cofactor biosynthesis; adenosylcobalamin biosynthesis.</text>
</comment>
<dbReference type="GO" id="GO:0016993">
    <property type="term" value="F:precorrin-8X methylmutase activity"/>
    <property type="evidence" value="ECO:0007669"/>
    <property type="project" value="InterPro"/>
</dbReference>
<evidence type="ECO:0000313" key="6">
    <source>
        <dbReference type="EMBL" id="GGM01580.1"/>
    </source>
</evidence>
<protein>
    <recommendedName>
        <fullName evidence="5">Cobalamin biosynthesis precorrin-8X methylmutase CobH/CbiC domain-containing protein</fullName>
    </recommendedName>
</protein>
<comment type="similarity">
    <text evidence="2">Belongs to the CobH/CbiC family.</text>
</comment>
<comment type="caution">
    <text evidence="6">The sequence shown here is derived from an EMBL/GenBank/DDBJ whole genome shotgun (WGS) entry which is preliminary data.</text>
</comment>
<evidence type="ECO:0000256" key="3">
    <source>
        <dbReference type="ARBA" id="ARBA00022573"/>
    </source>
</evidence>
<accession>A0A917SXS4</accession>
<feature type="domain" description="Cobalamin biosynthesis precorrin-8X methylmutase CobH/CbiC" evidence="5">
    <location>
        <begin position="327"/>
        <end position="520"/>
    </location>
</feature>
<dbReference type="GO" id="GO:0009236">
    <property type="term" value="P:cobalamin biosynthetic process"/>
    <property type="evidence" value="ECO:0007669"/>
    <property type="project" value="UniProtKB-KW"/>
</dbReference>
<dbReference type="InterPro" id="IPR003722">
    <property type="entry name" value="Cbl_synth_CobH/CbiC"/>
</dbReference>
<dbReference type="EMBL" id="BMLF01000002">
    <property type="protein sequence ID" value="GGM01580.1"/>
    <property type="molecule type" value="Genomic_DNA"/>
</dbReference>